<evidence type="ECO:0000256" key="3">
    <source>
        <dbReference type="ARBA" id="ARBA00023163"/>
    </source>
</evidence>
<dbReference type="Pfam" id="PF12833">
    <property type="entry name" value="HTH_18"/>
    <property type="match status" value="1"/>
</dbReference>
<dbReference type="EMBL" id="CP137892">
    <property type="protein sequence ID" value="WPC06549.1"/>
    <property type="molecule type" value="Genomic_DNA"/>
</dbReference>
<dbReference type="PANTHER" id="PTHR47894">
    <property type="entry name" value="HTH-TYPE TRANSCRIPTIONAL REGULATOR GADX"/>
    <property type="match status" value="1"/>
</dbReference>
<dbReference type="PRINTS" id="PR00032">
    <property type="entry name" value="HTHARAC"/>
</dbReference>
<evidence type="ECO:0000256" key="2">
    <source>
        <dbReference type="ARBA" id="ARBA00023125"/>
    </source>
</evidence>
<dbReference type="RefSeq" id="WP_318645728.1">
    <property type="nucleotide sequence ID" value="NZ_CP137892.1"/>
</dbReference>
<evidence type="ECO:0000256" key="1">
    <source>
        <dbReference type="ARBA" id="ARBA00023015"/>
    </source>
</evidence>
<evidence type="ECO:0000259" key="4">
    <source>
        <dbReference type="PROSITE" id="PS01124"/>
    </source>
</evidence>
<keyword evidence="2" id="KW-0238">DNA-binding</keyword>
<name>A0ABZ0Q1G8_9PSED</name>
<keyword evidence="6" id="KW-1185">Reference proteome</keyword>
<reference evidence="5 6" key="1">
    <citation type="submission" date="2023-11" db="EMBL/GenBank/DDBJ databases">
        <title>Complete genome of Pseudomonas benzenivorans BA3361.</title>
        <authorList>
            <person name="Shin S.Y."/>
            <person name="Song J."/>
            <person name="Kang H."/>
        </authorList>
    </citation>
    <scope>NUCLEOTIDE SEQUENCE [LARGE SCALE GENOMIC DNA]</scope>
    <source>
        <strain evidence="5 6">HNIBRBA3361</strain>
    </source>
</reference>
<dbReference type="Proteomes" id="UP001305928">
    <property type="component" value="Chromosome"/>
</dbReference>
<gene>
    <name evidence="5" type="ORF">SBP02_07290</name>
</gene>
<dbReference type="InterPro" id="IPR018060">
    <property type="entry name" value="HTH_AraC"/>
</dbReference>
<sequence>MQELIKLARAAQRGDSGLPFSVYSSYKEQRILNAPITKPLLIFVLAGVKQLGRRDEIVCPTGSFLFLSNASDIDMRNIPGDEYFAVLIEFEFSDFDRFKNKRSADKRYVQGGIDEAMAKTLKQYIEWSLYAPQELWHFRREELLQLIYLSGYTEVSNIVGHPSLSHRLHDIVSDNISSDWSVGRLAERLAVSESTLRRRLKAEGASIKSTVNRARLGQGLFLLQTTMEPIGRIAERCGYHSQSRFTDRFKQQFGITPSELRKTREPD</sequence>
<dbReference type="PROSITE" id="PS00041">
    <property type="entry name" value="HTH_ARAC_FAMILY_1"/>
    <property type="match status" value="1"/>
</dbReference>
<dbReference type="PROSITE" id="PS01124">
    <property type="entry name" value="HTH_ARAC_FAMILY_2"/>
    <property type="match status" value="1"/>
</dbReference>
<evidence type="ECO:0000313" key="6">
    <source>
        <dbReference type="Proteomes" id="UP001305928"/>
    </source>
</evidence>
<dbReference type="InterPro" id="IPR018062">
    <property type="entry name" value="HTH_AraC-typ_CS"/>
</dbReference>
<keyword evidence="1" id="KW-0805">Transcription regulation</keyword>
<protein>
    <submittedName>
        <fullName evidence="5">Helix-turn-helix transcriptional regulator</fullName>
    </submittedName>
</protein>
<dbReference type="PANTHER" id="PTHR47894:SF4">
    <property type="entry name" value="HTH-TYPE TRANSCRIPTIONAL REGULATOR GADX"/>
    <property type="match status" value="1"/>
</dbReference>
<proteinExistence type="predicted"/>
<dbReference type="SUPFAM" id="SSF46689">
    <property type="entry name" value="Homeodomain-like"/>
    <property type="match status" value="1"/>
</dbReference>
<feature type="domain" description="HTH araC/xylS-type" evidence="4">
    <location>
        <begin position="166"/>
        <end position="263"/>
    </location>
</feature>
<evidence type="ECO:0000313" key="5">
    <source>
        <dbReference type="EMBL" id="WPC06549.1"/>
    </source>
</evidence>
<dbReference type="Gene3D" id="1.10.10.60">
    <property type="entry name" value="Homeodomain-like"/>
    <property type="match status" value="1"/>
</dbReference>
<dbReference type="InterPro" id="IPR009057">
    <property type="entry name" value="Homeodomain-like_sf"/>
</dbReference>
<dbReference type="InterPro" id="IPR020449">
    <property type="entry name" value="Tscrpt_reg_AraC-type_HTH"/>
</dbReference>
<accession>A0ABZ0Q1G8</accession>
<dbReference type="SMART" id="SM00342">
    <property type="entry name" value="HTH_ARAC"/>
    <property type="match status" value="1"/>
</dbReference>
<keyword evidence="3" id="KW-0804">Transcription</keyword>
<organism evidence="5 6">
    <name type="scientific">Pseudomonas benzenivorans</name>
    <dbReference type="NCBI Taxonomy" id="556533"/>
    <lineage>
        <taxon>Bacteria</taxon>
        <taxon>Pseudomonadati</taxon>
        <taxon>Pseudomonadota</taxon>
        <taxon>Gammaproteobacteria</taxon>
        <taxon>Pseudomonadales</taxon>
        <taxon>Pseudomonadaceae</taxon>
        <taxon>Pseudomonas</taxon>
    </lineage>
</organism>